<name>A0ABV7XA46_9SPHN</name>
<feature type="chain" id="PRO_5045848863" evidence="1">
    <location>
        <begin position="22"/>
        <end position="244"/>
    </location>
</feature>
<evidence type="ECO:0000256" key="1">
    <source>
        <dbReference type="SAM" id="SignalP"/>
    </source>
</evidence>
<protein>
    <submittedName>
        <fullName evidence="2">TorF family putative porin</fullName>
    </submittedName>
</protein>
<feature type="signal peptide" evidence="1">
    <location>
        <begin position="1"/>
        <end position="21"/>
    </location>
</feature>
<dbReference type="NCBIfam" id="TIGR02001">
    <property type="entry name" value="gcw_chp"/>
    <property type="match status" value="1"/>
</dbReference>
<reference evidence="3" key="1">
    <citation type="journal article" date="2019" name="Int. J. Syst. Evol. Microbiol.">
        <title>The Global Catalogue of Microorganisms (GCM) 10K type strain sequencing project: providing services to taxonomists for standard genome sequencing and annotation.</title>
        <authorList>
            <consortium name="The Broad Institute Genomics Platform"/>
            <consortium name="The Broad Institute Genome Sequencing Center for Infectious Disease"/>
            <person name="Wu L."/>
            <person name="Ma J."/>
        </authorList>
    </citation>
    <scope>NUCLEOTIDE SEQUENCE [LARGE SCALE GENOMIC DNA]</scope>
    <source>
        <strain evidence="3">KCTC 42644</strain>
    </source>
</reference>
<dbReference type="Proteomes" id="UP001595615">
    <property type="component" value="Unassembled WGS sequence"/>
</dbReference>
<organism evidence="2 3">
    <name type="scientific">Sphingoaurantiacus capsulatus</name>
    <dbReference type="NCBI Taxonomy" id="1771310"/>
    <lineage>
        <taxon>Bacteria</taxon>
        <taxon>Pseudomonadati</taxon>
        <taxon>Pseudomonadota</taxon>
        <taxon>Alphaproteobacteria</taxon>
        <taxon>Sphingomonadales</taxon>
        <taxon>Sphingosinicellaceae</taxon>
        <taxon>Sphingoaurantiacus</taxon>
    </lineage>
</organism>
<evidence type="ECO:0000313" key="3">
    <source>
        <dbReference type="Proteomes" id="UP001595615"/>
    </source>
</evidence>
<dbReference type="EMBL" id="JBHRXV010000004">
    <property type="protein sequence ID" value="MFC3712164.1"/>
    <property type="molecule type" value="Genomic_DNA"/>
</dbReference>
<accession>A0ABV7XA46</accession>
<dbReference type="InterPro" id="IPR010239">
    <property type="entry name" value="CHP02001"/>
</dbReference>
<keyword evidence="1" id="KW-0732">Signal</keyword>
<comment type="caution">
    <text evidence="2">The sequence shown here is derived from an EMBL/GenBank/DDBJ whole genome shotgun (WGS) entry which is preliminary data.</text>
</comment>
<evidence type="ECO:0000313" key="2">
    <source>
        <dbReference type="EMBL" id="MFC3712164.1"/>
    </source>
</evidence>
<keyword evidence="3" id="KW-1185">Reference proteome</keyword>
<proteinExistence type="predicted"/>
<gene>
    <name evidence="2" type="ORF">ACFOMD_06265</name>
</gene>
<dbReference type="RefSeq" id="WP_380858508.1">
    <property type="nucleotide sequence ID" value="NZ_JBHRXV010000004.1"/>
</dbReference>
<sequence length="244" mass="25119">MKNLSKIAALLLAASSMPALAQEEASEPVTITGSATVVSQYRFRGISLSDEEVAIQGGFTAAHESGFYAGTWGSSLAGFGSFGGANAEIDVFAGYGADLGGATLDVGLLWYLYPGTDGTDIAEPYASITAPFGNATAKFGVAYSPKQDSIGSGDNLYVFTDLATAIPDSPVKVKAHLGYSTGDSTLTPTGDYLDWLVGVDLSWKALTFGVAYVDTNITSGDAAAATFDHNIVDSAVIFSLSAAF</sequence>
<dbReference type="Pfam" id="PF09694">
    <property type="entry name" value="Gcw_chp"/>
    <property type="match status" value="1"/>
</dbReference>